<dbReference type="RefSeq" id="WP_220337436.1">
    <property type="nucleotide sequence ID" value="NZ_JAEUAK010000014.1"/>
</dbReference>
<reference evidence="1 2" key="1">
    <citation type="journal article" date="2021" name="MBio">
        <title>Poor Competitiveness of Bradyrhizobium in Pigeon Pea Root Colonization in Indian Soils.</title>
        <authorList>
            <person name="Chalasani D."/>
            <person name="Basu A."/>
            <person name="Pullabhotla S.V.S.R.N."/>
            <person name="Jorrin B."/>
            <person name="Neal A.L."/>
            <person name="Poole P.S."/>
            <person name="Podile A.R."/>
            <person name="Tkacz A."/>
        </authorList>
    </citation>
    <scope>NUCLEOTIDE SEQUENCE [LARGE SCALE GENOMIC DNA]</scope>
    <source>
        <strain evidence="1 2">HU56</strain>
    </source>
</reference>
<sequence length="143" mass="16496">MNMHAIPVPEELMADFRAFFLKQLGRYLESGDLNWSELGQHYVSLHQICWHLWDDDSLLPAQFHYLIRRVCGHEYQTWLRKSGSYSGAARAVAAHIDNYLINANGYPRTPSGLWINKALDADKPSTDWLLLEEELVQLPVRTA</sequence>
<proteinExistence type="predicted"/>
<protein>
    <submittedName>
        <fullName evidence="1">Uncharacterized protein</fullName>
    </submittedName>
</protein>
<accession>A0ABS7H252</accession>
<evidence type="ECO:0000313" key="2">
    <source>
        <dbReference type="Proteomes" id="UP000717752"/>
    </source>
</evidence>
<comment type="caution">
    <text evidence="1">The sequence shown here is derived from an EMBL/GenBank/DDBJ whole genome shotgun (WGS) entry which is preliminary data.</text>
</comment>
<dbReference type="Proteomes" id="UP000717752">
    <property type="component" value="Unassembled WGS sequence"/>
</dbReference>
<dbReference type="EMBL" id="JAEUAK010000014">
    <property type="protein sequence ID" value="MBW9055996.1"/>
    <property type="molecule type" value="Genomic_DNA"/>
</dbReference>
<evidence type="ECO:0000313" key="1">
    <source>
        <dbReference type="EMBL" id="MBW9055996.1"/>
    </source>
</evidence>
<gene>
    <name evidence="1" type="ORF">JNB85_26655</name>
</gene>
<organism evidence="1 2">
    <name type="scientific">Rhizobium mesosinicum</name>
    <dbReference type="NCBI Taxonomy" id="335017"/>
    <lineage>
        <taxon>Bacteria</taxon>
        <taxon>Pseudomonadati</taxon>
        <taxon>Pseudomonadota</taxon>
        <taxon>Alphaproteobacteria</taxon>
        <taxon>Hyphomicrobiales</taxon>
        <taxon>Rhizobiaceae</taxon>
        <taxon>Rhizobium/Agrobacterium group</taxon>
        <taxon>Rhizobium</taxon>
    </lineage>
</organism>
<keyword evidence="2" id="KW-1185">Reference proteome</keyword>
<name>A0ABS7H252_9HYPH</name>